<keyword evidence="2 3" id="KW-1015">Disulfide bond</keyword>
<dbReference type="PANTHER" id="PTHR48071">
    <property type="entry name" value="SRCR DOMAIN-CONTAINING PROTEIN"/>
    <property type="match status" value="1"/>
</dbReference>
<evidence type="ECO:0000313" key="6">
    <source>
        <dbReference type="EMBL" id="PIK58448.1"/>
    </source>
</evidence>
<comment type="caution">
    <text evidence="3">Lacks conserved residue(s) required for the propagation of feature annotation.</text>
</comment>
<protein>
    <recommendedName>
        <fullName evidence="5">SRCR domain-containing protein</fullName>
    </recommendedName>
</protein>
<dbReference type="PROSITE" id="PS00420">
    <property type="entry name" value="SRCR_1"/>
    <property type="match status" value="2"/>
</dbReference>
<name>A0A2G8LDV7_STIJA</name>
<evidence type="ECO:0000256" key="4">
    <source>
        <dbReference type="SAM" id="SignalP"/>
    </source>
</evidence>
<dbReference type="Proteomes" id="UP000230750">
    <property type="component" value="Unassembled WGS sequence"/>
</dbReference>
<dbReference type="PANTHER" id="PTHR48071:SF28">
    <property type="entry name" value="SRCR DOMAIN-CONTAINING PROTEIN"/>
    <property type="match status" value="1"/>
</dbReference>
<gene>
    <name evidence="6" type="ORF">BSL78_04669</name>
</gene>
<reference evidence="6 7" key="1">
    <citation type="journal article" date="2017" name="PLoS Biol.">
        <title>The sea cucumber genome provides insights into morphological evolution and visceral regeneration.</title>
        <authorList>
            <person name="Zhang X."/>
            <person name="Sun L."/>
            <person name="Yuan J."/>
            <person name="Sun Y."/>
            <person name="Gao Y."/>
            <person name="Zhang L."/>
            <person name="Li S."/>
            <person name="Dai H."/>
            <person name="Hamel J.F."/>
            <person name="Liu C."/>
            <person name="Yu Y."/>
            <person name="Liu S."/>
            <person name="Lin W."/>
            <person name="Guo K."/>
            <person name="Jin S."/>
            <person name="Xu P."/>
            <person name="Storey K.B."/>
            <person name="Huan P."/>
            <person name="Zhang T."/>
            <person name="Zhou Y."/>
            <person name="Zhang J."/>
            <person name="Lin C."/>
            <person name="Li X."/>
            <person name="Xing L."/>
            <person name="Huo D."/>
            <person name="Sun M."/>
            <person name="Wang L."/>
            <person name="Mercier A."/>
            <person name="Li F."/>
            <person name="Yang H."/>
            <person name="Xiang J."/>
        </authorList>
    </citation>
    <scope>NUCLEOTIDE SEQUENCE [LARGE SCALE GENOMIC DNA]</scope>
    <source>
        <strain evidence="6">Shaxun</strain>
        <tissue evidence="6">Muscle</tissue>
    </source>
</reference>
<organism evidence="6 7">
    <name type="scientific">Stichopus japonicus</name>
    <name type="common">Sea cucumber</name>
    <dbReference type="NCBI Taxonomy" id="307972"/>
    <lineage>
        <taxon>Eukaryota</taxon>
        <taxon>Metazoa</taxon>
        <taxon>Echinodermata</taxon>
        <taxon>Eleutherozoa</taxon>
        <taxon>Echinozoa</taxon>
        <taxon>Holothuroidea</taxon>
        <taxon>Aspidochirotacea</taxon>
        <taxon>Aspidochirotida</taxon>
        <taxon>Stichopodidae</taxon>
        <taxon>Apostichopus</taxon>
    </lineage>
</organism>
<dbReference type="STRING" id="307972.A0A2G8LDV7"/>
<evidence type="ECO:0000256" key="3">
    <source>
        <dbReference type="PROSITE-ProRule" id="PRU00196"/>
    </source>
</evidence>
<dbReference type="Pfam" id="PF00530">
    <property type="entry name" value="SRCR"/>
    <property type="match status" value="2"/>
</dbReference>
<feature type="domain" description="SRCR" evidence="5">
    <location>
        <begin position="27"/>
        <end position="126"/>
    </location>
</feature>
<dbReference type="InterPro" id="IPR001190">
    <property type="entry name" value="SRCR"/>
</dbReference>
<proteinExistence type="predicted"/>
<dbReference type="PRINTS" id="PR00258">
    <property type="entry name" value="SPERACTRCPTR"/>
</dbReference>
<keyword evidence="1 4" id="KW-0732">Signal</keyword>
<dbReference type="SMART" id="SM00202">
    <property type="entry name" value="SR"/>
    <property type="match status" value="2"/>
</dbReference>
<dbReference type="PROSITE" id="PS50287">
    <property type="entry name" value="SRCR_2"/>
    <property type="match status" value="2"/>
</dbReference>
<evidence type="ECO:0000259" key="5">
    <source>
        <dbReference type="PROSITE" id="PS50287"/>
    </source>
</evidence>
<dbReference type="SUPFAM" id="SSF56487">
    <property type="entry name" value="SRCR-like"/>
    <property type="match status" value="2"/>
</dbReference>
<feature type="signal peptide" evidence="4">
    <location>
        <begin position="1"/>
        <end position="19"/>
    </location>
</feature>
<comment type="caution">
    <text evidence="6">The sequence shown here is derived from an EMBL/GenBank/DDBJ whole genome shotgun (WGS) entry which is preliminary data.</text>
</comment>
<dbReference type="GO" id="GO:0016020">
    <property type="term" value="C:membrane"/>
    <property type="evidence" value="ECO:0007669"/>
    <property type="project" value="InterPro"/>
</dbReference>
<dbReference type="Gene3D" id="3.10.250.10">
    <property type="entry name" value="SRCR-like domain"/>
    <property type="match status" value="2"/>
</dbReference>
<keyword evidence="7" id="KW-1185">Reference proteome</keyword>
<feature type="chain" id="PRO_5013956811" description="SRCR domain-containing protein" evidence="4">
    <location>
        <begin position="20"/>
        <end position="296"/>
    </location>
</feature>
<feature type="disulfide bond" evidence="3">
    <location>
        <begin position="202"/>
        <end position="212"/>
    </location>
</feature>
<evidence type="ECO:0000256" key="1">
    <source>
        <dbReference type="ARBA" id="ARBA00022729"/>
    </source>
</evidence>
<dbReference type="OrthoDB" id="536948at2759"/>
<feature type="disulfide bond" evidence="3">
    <location>
        <begin position="95"/>
        <end position="105"/>
    </location>
</feature>
<feature type="domain" description="SRCR" evidence="5">
    <location>
        <begin position="134"/>
        <end position="233"/>
    </location>
</feature>
<sequence>MDHLVTVIPYGLLFSLFHAFIPGSGDVRLVDGFTPAEGRVEIYHNDEWGTVCDDSFTLDVGQVICQQLGFVSAVAYYSNAHYGPGNGPIMGHVSCNGNELGWSHCFYEDWGSSICSHDEDVGLSCLSSDGLNNVRLAGGSNPDEGRVEIFFNDEWGTICDDSFGIDEGHVICRQLGYDGATYYLHTSVFGEGYGPILGFLDCTGDENYFMDCIYQDWGTTACSHREDVGLICSTMTVSSTCSNHASTYFIIIGTRILLFCCCRRSFGSAEGKMLKSKKCCVDHHRSKGGVGQVRSQ</sequence>
<dbReference type="EMBL" id="MRZV01000113">
    <property type="protein sequence ID" value="PIK58448.1"/>
    <property type="molecule type" value="Genomic_DNA"/>
</dbReference>
<dbReference type="AlphaFoldDB" id="A0A2G8LDV7"/>
<dbReference type="InterPro" id="IPR036772">
    <property type="entry name" value="SRCR-like_dom_sf"/>
</dbReference>
<evidence type="ECO:0000313" key="7">
    <source>
        <dbReference type="Proteomes" id="UP000230750"/>
    </source>
</evidence>
<dbReference type="FunFam" id="3.10.250.10:FF:000001">
    <property type="entry name" value="Lysyl oxidase 4 isoform X1"/>
    <property type="match status" value="2"/>
</dbReference>
<evidence type="ECO:0000256" key="2">
    <source>
        <dbReference type="ARBA" id="ARBA00023157"/>
    </source>
</evidence>
<accession>A0A2G8LDV7</accession>